<dbReference type="RefSeq" id="WP_188466020.1">
    <property type="nucleotide sequence ID" value="NZ_BAABHU010000012.1"/>
</dbReference>
<keyword evidence="2" id="KW-1185">Reference proteome</keyword>
<reference evidence="2" key="1">
    <citation type="journal article" date="2019" name="Int. J. Syst. Evol. Microbiol.">
        <title>The Global Catalogue of Microorganisms (GCM) 10K type strain sequencing project: providing services to taxonomists for standard genome sequencing and annotation.</title>
        <authorList>
            <consortium name="The Broad Institute Genomics Platform"/>
            <consortium name="The Broad Institute Genome Sequencing Center for Infectious Disease"/>
            <person name="Wu L."/>
            <person name="Ma J."/>
        </authorList>
    </citation>
    <scope>NUCLEOTIDE SEQUENCE [LARGE SCALE GENOMIC DNA]</scope>
    <source>
        <strain evidence="2">CGMCC 1.10832</strain>
    </source>
</reference>
<dbReference type="EMBL" id="BMEC01000012">
    <property type="protein sequence ID" value="GGC46577.1"/>
    <property type="molecule type" value="Genomic_DNA"/>
</dbReference>
<organism evidence="1 2">
    <name type="scientific">Marivirga lumbricoides</name>
    <dbReference type="NCBI Taxonomy" id="1046115"/>
    <lineage>
        <taxon>Bacteria</taxon>
        <taxon>Pseudomonadati</taxon>
        <taxon>Bacteroidota</taxon>
        <taxon>Cytophagia</taxon>
        <taxon>Cytophagales</taxon>
        <taxon>Marivirgaceae</taxon>
        <taxon>Marivirga</taxon>
    </lineage>
</organism>
<proteinExistence type="predicted"/>
<evidence type="ECO:0000313" key="1">
    <source>
        <dbReference type="EMBL" id="GGC46577.1"/>
    </source>
</evidence>
<protein>
    <submittedName>
        <fullName evidence="1">Uncharacterized protein</fullName>
    </submittedName>
</protein>
<comment type="caution">
    <text evidence="1">The sequence shown here is derived from an EMBL/GenBank/DDBJ whole genome shotgun (WGS) entry which is preliminary data.</text>
</comment>
<name>A0ABQ1MTK8_9BACT</name>
<dbReference type="Proteomes" id="UP000636010">
    <property type="component" value="Unassembled WGS sequence"/>
</dbReference>
<gene>
    <name evidence="1" type="ORF">GCM10011506_35230</name>
</gene>
<accession>A0ABQ1MTK8</accession>
<evidence type="ECO:0000313" key="2">
    <source>
        <dbReference type="Proteomes" id="UP000636010"/>
    </source>
</evidence>
<sequence length="275" mass="31338">MLAARKTGITLWKLAVGENDINISKKRNNTGGFAIHERKIFACDPLKEGFYVLDLDLDEVERIRINIKPTNHRPWYSSIFIIDSILYLFQDENVIRWFTINEEISEGGVLVPENLHVTNFMSINNAPKKLIKIGGYIIGTLDSSQSFLINFKENAPYIVNDPNVFIDLKYKESYTFSKNIQANTSNYALAINRYVIAIADTKLNEVQYAFCLSSAEGTLNLARGNAYGNFAICYAWTYDRKFPIVILDMADPKMPKIHTVINLGGEIKDLKIEYD</sequence>